<comment type="caution">
    <text evidence="3">The sequence shown here is derived from an EMBL/GenBank/DDBJ whole genome shotgun (WGS) entry which is preliminary data.</text>
</comment>
<organism evidence="3 4">
    <name type="scientific">Polaromonas eurypsychrophila</name>
    <dbReference type="NCBI Taxonomy" id="1614635"/>
    <lineage>
        <taxon>Bacteria</taxon>
        <taxon>Pseudomonadati</taxon>
        <taxon>Pseudomonadota</taxon>
        <taxon>Betaproteobacteria</taxon>
        <taxon>Burkholderiales</taxon>
        <taxon>Comamonadaceae</taxon>
        <taxon>Polaromonas</taxon>
    </lineage>
</organism>
<dbReference type="InterPro" id="IPR005064">
    <property type="entry name" value="BUG"/>
</dbReference>
<dbReference type="AlphaFoldDB" id="A0A916WIG1"/>
<accession>A0A916WIG1</accession>
<dbReference type="Pfam" id="PF03401">
    <property type="entry name" value="TctC"/>
    <property type="match status" value="1"/>
</dbReference>
<evidence type="ECO:0000313" key="3">
    <source>
        <dbReference type="EMBL" id="GGB03143.1"/>
    </source>
</evidence>
<evidence type="ECO:0000313" key="4">
    <source>
        <dbReference type="Proteomes" id="UP000620596"/>
    </source>
</evidence>
<sequence>MNTLHTGARRRILLTISSLASFASFALPALMTLAPASASAQAFPSRVIRIVAPFTAGGGTDLVARTLAEGMAKELGQPVIVENKPGGGTVIGSDMVAKAPGDGYTLLLTTSAHAINTSLVKNLPYSTDKSFANVALVGRGPNMLVTRTDSPYKTIKDVLAAARANPGKLTYGSSGNGTAVHLAGELFKMMGKVDLTHVPYRGAGPAYTDLLGGQIDFVFATAAGVGKFVEAGKMRAIAVTSTARSPQWPQVPTMAESGLPGYEADVWYAVFASGGTPPDVVAKLNAAVRKATEAPVFRTRVESEGLVAAVGTPQELTTYLRAEEVRWRKVVLEGKLTID</sequence>
<dbReference type="PANTHER" id="PTHR42928:SF5">
    <property type="entry name" value="BLR1237 PROTEIN"/>
    <property type="match status" value="1"/>
</dbReference>
<dbReference type="EMBL" id="BMIG01000009">
    <property type="protein sequence ID" value="GGB03143.1"/>
    <property type="molecule type" value="Genomic_DNA"/>
</dbReference>
<feature type="chain" id="PRO_5036793822" evidence="2">
    <location>
        <begin position="27"/>
        <end position="339"/>
    </location>
</feature>
<dbReference type="Gene3D" id="3.40.190.10">
    <property type="entry name" value="Periplasmic binding protein-like II"/>
    <property type="match status" value="1"/>
</dbReference>
<reference evidence="3" key="2">
    <citation type="submission" date="2020-09" db="EMBL/GenBank/DDBJ databases">
        <authorList>
            <person name="Sun Q."/>
            <person name="Zhou Y."/>
        </authorList>
    </citation>
    <scope>NUCLEOTIDE SEQUENCE</scope>
    <source>
        <strain evidence="3">CGMCC 1.15322</strain>
    </source>
</reference>
<dbReference type="CDD" id="cd13578">
    <property type="entry name" value="PBP2_Bug27"/>
    <property type="match status" value="1"/>
</dbReference>
<dbReference type="PANTHER" id="PTHR42928">
    <property type="entry name" value="TRICARBOXYLATE-BINDING PROTEIN"/>
    <property type="match status" value="1"/>
</dbReference>
<protein>
    <submittedName>
        <fullName evidence="3">MFS transporter</fullName>
    </submittedName>
</protein>
<dbReference type="InterPro" id="IPR042100">
    <property type="entry name" value="Bug_dom1"/>
</dbReference>
<evidence type="ECO:0000256" key="1">
    <source>
        <dbReference type="ARBA" id="ARBA00006987"/>
    </source>
</evidence>
<dbReference type="SUPFAM" id="SSF53850">
    <property type="entry name" value="Periplasmic binding protein-like II"/>
    <property type="match status" value="1"/>
</dbReference>
<evidence type="ECO:0000256" key="2">
    <source>
        <dbReference type="SAM" id="SignalP"/>
    </source>
</evidence>
<proteinExistence type="inferred from homology"/>
<dbReference type="Gene3D" id="3.40.190.150">
    <property type="entry name" value="Bordetella uptake gene, domain 1"/>
    <property type="match status" value="1"/>
</dbReference>
<keyword evidence="4" id="KW-1185">Reference proteome</keyword>
<comment type="similarity">
    <text evidence="1">Belongs to the UPF0065 (bug) family.</text>
</comment>
<reference evidence="3" key="1">
    <citation type="journal article" date="2014" name="Int. J. Syst. Evol. Microbiol.">
        <title>Complete genome sequence of Corynebacterium casei LMG S-19264T (=DSM 44701T), isolated from a smear-ripened cheese.</title>
        <authorList>
            <consortium name="US DOE Joint Genome Institute (JGI-PGF)"/>
            <person name="Walter F."/>
            <person name="Albersmeier A."/>
            <person name="Kalinowski J."/>
            <person name="Ruckert C."/>
        </authorList>
    </citation>
    <scope>NUCLEOTIDE SEQUENCE</scope>
    <source>
        <strain evidence="3">CGMCC 1.15322</strain>
    </source>
</reference>
<dbReference type="Proteomes" id="UP000620596">
    <property type="component" value="Unassembled WGS sequence"/>
</dbReference>
<dbReference type="PIRSF" id="PIRSF017082">
    <property type="entry name" value="YflP"/>
    <property type="match status" value="1"/>
</dbReference>
<dbReference type="RefSeq" id="WP_188708865.1">
    <property type="nucleotide sequence ID" value="NZ_BMIG01000009.1"/>
</dbReference>
<gene>
    <name evidence="3" type="ORF">GCM10011496_25130</name>
</gene>
<name>A0A916WIG1_9BURK</name>
<feature type="signal peptide" evidence="2">
    <location>
        <begin position="1"/>
        <end position="26"/>
    </location>
</feature>
<keyword evidence="2" id="KW-0732">Signal</keyword>